<dbReference type="SUPFAM" id="SSF53474">
    <property type="entry name" value="alpha/beta-Hydrolases"/>
    <property type="match status" value="1"/>
</dbReference>
<dbReference type="Pfam" id="PF12697">
    <property type="entry name" value="Abhydrolase_6"/>
    <property type="match status" value="1"/>
</dbReference>
<dbReference type="PANTHER" id="PTHR43798:SF31">
    <property type="entry name" value="AB HYDROLASE SUPERFAMILY PROTEIN YCLE"/>
    <property type="match status" value="1"/>
</dbReference>
<sequence>MVPIVLVHGIRANAGAWATYDFGLAVDLPGHGKRLGDTFTMSSAVSVVSDAIDALGGKAMVVGHSLGGYVSMATAAAHPSRVAGLVVAGATAIPSRAATSPFLVIHKVLSSLPDGGDALTRRILNSVLPPDVAKFATTGPFATSAMPSVVAALRTFDPLSAVASYAGPTWFVNGGHDHLRLHERKFLATAPDGRLVVIPGAGHYLPMTHPALFARHVRDAAAVVESKRDWT</sequence>
<dbReference type="AlphaFoldDB" id="A0A428YJ38"/>
<dbReference type="InterPro" id="IPR029058">
    <property type="entry name" value="AB_hydrolase_fold"/>
</dbReference>
<dbReference type="GO" id="GO:0016787">
    <property type="term" value="F:hydrolase activity"/>
    <property type="evidence" value="ECO:0007669"/>
    <property type="project" value="UniProtKB-KW"/>
</dbReference>
<name>A0A428YJ38_KIBAR</name>
<reference evidence="3 4" key="1">
    <citation type="submission" date="2018-05" db="EMBL/GenBank/DDBJ databases">
        <title>Evolution of GPA BGCs.</title>
        <authorList>
            <person name="Waglechner N."/>
            <person name="Wright G.D."/>
        </authorList>
    </citation>
    <scope>NUCLEOTIDE SEQUENCE [LARGE SCALE GENOMIC DNA]</scope>
    <source>
        <strain evidence="3 4">A82846</strain>
    </source>
</reference>
<dbReference type="RefSeq" id="WP_037259687.1">
    <property type="nucleotide sequence ID" value="NZ_QHKI01000082.1"/>
</dbReference>
<feature type="domain" description="AB hydrolase-1" evidence="2">
    <location>
        <begin position="4"/>
        <end position="215"/>
    </location>
</feature>
<accession>A0A428YJ38</accession>
<evidence type="ECO:0000313" key="4">
    <source>
        <dbReference type="Proteomes" id="UP000287547"/>
    </source>
</evidence>
<organism evidence="3 4">
    <name type="scientific">Kibdelosporangium aridum</name>
    <dbReference type="NCBI Taxonomy" id="2030"/>
    <lineage>
        <taxon>Bacteria</taxon>
        <taxon>Bacillati</taxon>
        <taxon>Actinomycetota</taxon>
        <taxon>Actinomycetes</taxon>
        <taxon>Pseudonocardiales</taxon>
        <taxon>Pseudonocardiaceae</taxon>
        <taxon>Kibdelosporangium</taxon>
    </lineage>
</organism>
<dbReference type="InterPro" id="IPR050266">
    <property type="entry name" value="AB_hydrolase_sf"/>
</dbReference>
<dbReference type="GO" id="GO:0016020">
    <property type="term" value="C:membrane"/>
    <property type="evidence" value="ECO:0007669"/>
    <property type="project" value="TreeGrafter"/>
</dbReference>
<protein>
    <submittedName>
        <fullName evidence="3">Alpha/beta hydrolase</fullName>
    </submittedName>
</protein>
<evidence type="ECO:0000259" key="2">
    <source>
        <dbReference type="Pfam" id="PF12697"/>
    </source>
</evidence>
<keyword evidence="1 3" id="KW-0378">Hydrolase</keyword>
<comment type="caution">
    <text evidence="3">The sequence shown here is derived from an EMBL/GenBank/DDBJ whole genome shotgun (WGS) entry which is preliminary data.</text>
</comment>
<evidence type="ECO:0000256" key="1">
    <source>
        <dbReference type="ARBA" id="ARBA00022801"/>
    </source>
</evidence>
<dbReference type="Gene3D" id="3.40.50.1820">
    <property type="entry name" value="alpha/beta hydrolase"/>
    <property type="match status" value="1"/>
</dbReference>
<evidence type="ECO:0000313" key="3">
    <source>
        <dbReference type="EMBL" id="RSM67569.1"/>
    </source>
</evidence>
<gene>
    <name evidence="3" type="ORF">DMH04_48645</name>
</gene>
<dbReference type="EMBL" id="QHKI01000082">
    <property type="protein sequence ID" value="RSM67569.1"/>
    <property type="molecule type" value="Genomic_DNA"/>
</dbReference>
<dbReference type="Proteomes" id="UP000287547">
    <property type="component" value="Unassembled WGS sequence"/>
</dbReference>
<dbReference type="PANTHER" id="PTHR43798">
    <property type="entry name" value="MONOACYLGLYCEROL LIPASE"/>
    <property type="match status" value="1"/>
</dbReference>
<proteinExistence type="predicted"/>
<dbReference type="InterPro" id="IPR000073">
    <property type="entry name" value="AB_hydrolase_1"/>
</dbReference>
<dbReference type="OrthoDB" id="5495375at2"/>